<evidence type="ECO:0000256" key="11">
    <source>
        <dbReference type="SAM" id="MobiDB-lite"/>
    </source>
</evidence>
<dbReference type="InterPro" id="IPR006047">
    <property type="entry name" value="GH13_cat_dom"/>
</dbReference>
<evidence type="ECO:0000313" key="13">
    <source>
        <dbReference type="EMBL" id="MXY94878.1"/>
    </source>
</evidence>
<comment type="catalytic activity">
    <reaction evidence="1 9">
        <text>Transfers a segment of a (1-&gt;4)-alpha-D-glucan chain to a primary hydroxy group in a similar glucan chain.</text>
        <dbReference type="EC" id="2.4.1.18"/>
    </reaction>
</comment>
<keyword evidence="6 9" id="KW-0808">Transferase</keyword>
<dbReference type="PANTHER" id="PTHR43651">
    <property type="entry name" value="1,4-ALPHA-GLUCAN-BRANCHING ENZYME"/>
    <property type="match status" value="1"/>
</dbReference>
<dbReference type="InterPro" id="IPR037439">
    <property type="entry name" value="Branching_enzy"/>
</dbReference>
<evidence type="ECO:0000256" key="10">
    <source>
        <dbReference type="PIRSR" id="PIRSR000463-1"/>
    </source>
</evidence>
<accession>A0A6B0YZQ1</accession>
<dbReference type="PANTHER" id="PTHR43651:SF3">
    <property type="entry name" value="1,4-ALPHA-GLUCAN-BRANCHING ENZYME"/>
    <property type="match status" value="1"/>
</dbReference>
<dbReference type="Pfam" id="PF00128">
    <property type="entry name" value="Alpha-amylase"/>
    <property type="match status" value="1"/>
</dbReference>
<reference evidence="13" key="1">
    <citation type="submission" date="2019-09" db="EMBL/GenBank/DDBJ databases">
        <title>Characterisation of the sponge microbiome using genome-centric metagenomics.</title>
        <authorList>
            <person name="Engelberts J.P."/>
            <person name="Robbins S.J."/>
            <person name="De Goeij J.M."/>
            <person name="Aranda M."/>
            <person name="Bell S.C."/>
            <person name="Webster N.S."/>
        </authorList>
    </citation>
    <scope>NUCLEOTIDE SEQUENCE</scope>
    <source>
        <strain evidence="13">SB0664_bin_27</strain>
    </source>
</reference>
<keyword evidence="4 9" id="KW-0321">Glycogen metabolism</keyword>
<evidence type="ECO:0000256" key="7">
    <source>
        <dbReference type="ARBA" id="ARBA00023056"/>
    </source>
</evidence>
<dbReference type="SUPFAM" id="SSF51445">
    <property type="entry name" value="(Trans)glycosidases"/>
    <property type="match status" value="1"/>
</dbReference>
<comment type="function">
    <text evidence="9">Catalyzes the formation of the alpha-1,6-glucosidic linkages in glycogen by scission of a 1,4-alpha-linked oligosaccharide from growing alpha-1,4-glucan chains and the subsequent attachment of the oligosaccharide to the alpha-1,6 position.</text>
</comment>
<dbReference type="NCBIfam" id="NF003811">
    <property type="entry name" value="PRK05402.1"/>
    <property type="match status" value="1"/>
</dbReference>
<feature type="domain" description="Glycosyl hydrolase family 13 catalytic" evidence="12">
    <location>
        <begin position="228"/>
        <end position="580"/>
    </location>
</feature>
<dbReference type="InterPro" id="IPR017853">
    <property type="entry name" value="GH"/>
</dbReference>
<keyword evidence="8 9" id="KW-0119">Carbohydrate metabolism</keyword>
<dbReference type="EMBL" id="VXRG01000130">
    <property type="protein sequence ID" value="MXY94878.1"/>
    <property type="molecule type" value="Genomic_DNA"/>
</dbReference>
<dbReference type="InterPro" id="IPR004193">
    <property type="entry name" value="Glyco_hydro_13_N"/>
</dbReference>
<dbReference type="GO" id="GO:0005978">
    <property type="term" value="P:glycogen biosynthetic process"/>
    <property type="evidence" value="ECO:0007669"/>
    <property type="project" value="UniProtKB-UniRule"/>
</dbReference>
<dbReference type="Gene3D" id="2.60.40.1180">
    <property type="entry name" value="Golgi alpha-mannosidase II"/>
    <property type="match status" value="1"/>
</dbReference>
<dbReference type="EC" id="2.4.1.18" evidence="9"/>
<dbReference type="InterPro" id="IPR044143">
    <property type="entry name" value="GlgB_N_E_set_prok"/>
</dbReference>
<dbReference type="GO" id="GO:0004553">
    <property type="term" value="F:hydrolase activity, hydrolyzing O-glycosyl compounds"/>
    <property type="evidence" value="ECO:0007669"/>
    <property type="project" value="InterPro"/>
</dbReference>
<dbReference type="InterPro" id="IPR006407">
    <property type="entry name" value="GlgB"/>
</dbReference>
<evidence type="ECO:0000256" key="4">
    <source>
        <dbReference type="ARBA" id="ARBA00022600"/>
    </source>
</evidence>
<dbReference type="AlphaFoldDB" id="A0A6B0YZQ1"/>
<dbReference type="GO" id="GO:0003844">
    <property type="term" value="F:1,4-alpha-glucan branching enzyme activity"/>
    <property type="evidence" value="ECO:0007669"/>
    <property type="project" value="UniProtKB-UniRule"/>
</dbReference>
<evidence type="ECO:0000256" key="1">
    <source>
        <dbReference type="ARBA" id="ARBA00000826"/>
    </source>
</evidence>
<dbReference type="PIRSF" id="PIRSF000463">
    <property type="entry name" value="GlgB"/>
    <property type="match status" value="1"/>
</dbReference>
<dbReference type="Pfam" id="PF02806">
    <property type="entry name" value="Alpha-amylase_C"/>
    <property type="match status" value="1"/>
</dbReference>
<dbReference type="CDD" id="cd11322">
    <property type="entry name" value="AmyAc_Glg_BE"/>
    <property type="match status" value="1"/>
</dbReference>
<evidence type="ECO:0000256" key="2">
    <source>
        <dbReference type="ARBA" id="ARBA00004964"/>
    </source>
</evidence>
<evidence type="ECO:0000256" key="3">
    <source>
        <dbReference type="ARBA" id="ARBA00009000"/>
    </source>
</evidence>
<dbReference type="InterPro" id="IPR014756">
    <property type="entry name" value="Ig_E-set"/>
</dbReference>
<evidence type="ECO:0000256" key="9">
    <source>
        <dbReference type="HAMAP-Rule" id="MF_00685"/>
    </source>
</evidence>
<keyword evidence="7 9" id="KW-0320">Glycogen biosynthesis</keyword>
<comment type="caution">
    <text evidence="13">The sequence shown here is derived from an EMBL/GenBank/DDBJ whole genome shotgun (WGS) entry which is preliminary data.</text>
</comment>
<dbReference type="SUPFAM" id="SSF81296">
    <property type="entry name" value="E set domains"/>
    <property type="match status" value="1"/>
</dbReference>
<name>A0A6B0YZQ1_9CHLR</name>
<dbReference type="NCBIfam" id="NF008967">
    <property type="entry name" value="PRK12313.1"/>
    <property type="match status" value="1"/>
</dbReference>
<organism evidence="13">
    <name type="scientific">Caldilineaceae bacterium SB0664_bin_27</name>
    <dbReference type="NCBI Taxonomy" id="2605260"/>
    <lineage>
        <taxon>Bacteria</taxon>
        <taxon>Bacillati</taxon>
        <taxon>Chloroflexota</taxon>
        <taxon>Caldilineae</taxon>
        <taxon>Caldilineales</taxon>
        <taxon>Caldilineaceae</taxon>
    </lineage>
</organism>
<comment type="similarity">
    <text evidence="3 9">Belongs to the glycosyl hydrolase 13 family. GlgB subfamily.</text>
</comment>
<proteinExistence type="inferred from homology"/>
<dbReference type="SUPFAM" id="SSF51011">
    <property type="entry name" value="Glycosyl hydrolase domain"/>
    <property type="match status" value="1"/>
</dbReference>
<feature type="region of interest" description="Disordered" evidence="11">
    <location>
        <begin position="42"/>
        <end position="61"/>
    </location>
</feature>
<dbReference type="InterPro" id="IPR006048">
    <property type="entry name" value="A-amylase/branching_C"/>
</dbReference>
<evidence type="ECO:0000259" key="12">
    <source>
        <dbReference type="SMART" id="SM00642"/>
    </source>
</evidence>
<dbReference type="FunFam" id="3.20.20.80:FF:000003">
    <property type="entry name" value="1,4-alpha-glucan branching enzyme GlgB"/>
    <property type="match status" value="1"/>
</dbReference>
<dbReference type="NCBIfam" id="TIGR01515">
    <property type="entry name" value="branching_enzym"/>
    <property type="match status" value="1"/>
</dbReference>
<sequence length="713" mass="81878">MWSPAFCLGLLESVRSRARLSGKLYGCEGCARRIRLKRKRVSTRTGRRPLAGTTRTGREGRNPLIGSWFTDDEAFLFGEGNFLYSYRKFGAHFRTMEGVNGVQFAVWAPNAQGVSVIGPFNGWNPHLHPMHAHREGIWELFIPSSPMPSHNGAPNSGLEAGSEYKFSIQLPLVDLRIDKSDPYGFYAEYPPGTASRIWPMDSYPWSDDEWVESRSSRQALDQPLNIYEVHLSSWRRNPEDNRVLGYRQLARQLVDYVKEMGYTHIELLPVTEHPFEGSWGYQSTGYFAPTCRFGTPDDFKYFVDHCHQNQIGVILDWVPAHFPKDAHGLAYFDGTALYEYEDPRRGDHPDWGTKIFDYGRNEVRNFLVASALFWAEEYHIDGLRVDAVASMLYLDYSREEAEWIPNQLGGHENLDAISLLRKTNEVLHERAPGVLTIAEESSIWPLVSRPAEAGGLGFDYKWNMGWMNDTLNFFEMDPLFRRYNHHLITYSLSYAFSENFILPLSHDEVVHLKGSMLDKMPGDLWQKFAHLRLLYGFMNAHPGKKLLFMGGEFGQWREWTEVFSLDWHLLELEVHRTLQRFVRDSNRLYCWEKALHQSDASWGGFQWIDYQDADHSITSFVRNDAAGENCIVVVCNFTPVTRHGYRVGLPGPGDYHQILNSDWKIYGGSGVDNPFPLQAEEIPWQGASWSTLMELPPLGVLYWKLGAGSNGKR</sequence>
<evidence type="ECO:0000256" key="5">
    <source>
        <dbReference type="ARBA" id="ARBA00022676"/>
    </source>
</evidence>
<dbReference type="InterPro" id="IPR013780">
    <property type="entry name" value="Glyco_hydro_b"/>
</dbReference>
<dbReference type="CDD" id="cd02855">
    <property type="entry name" value="E_set_GBE_prok_N"/>
    <property type="match status" value="1"/>
</dbReference>
<feature type="active site" description="Nucleophile" evidence="9 10">
    <location>
        <position position="386"/>
    </location>
</feature>
<evidence type="ECO:0000256" key="6">
    <source>
        <dbReference type="ARBA" id="ARBA00022679"/>
    </source>
</evidence>
<keyword evidence="5 9" id="KW-0328">Glycosyltransferase</keyword>
<dbReference type="UniPathway" id="UPA00164"/>
<feature type="active site" description="Proton donor" evidence="9 10">
    <location>
        <position position="439"/>
    </location>
</feature>
<dbReference type="Pfam" id="PF02922">
    <property type="entry name" value="CBM_48"/>
    <property type="match status" value="1"/>
</dbReference>
<dbReference type="FunFam" id="2.60.40.1180:FF:000002">
    <property type="entry name" value="1,4-alpha-glucan branching enzyme GlgB"/>
    <property type="match status" value="1"/>
</dbReference>
<evidence type="ECO:0000256" key="8">
    <source>
        <dbReference type="ARBA" id="ARBA00023277"/>
    </source>
</evidence>
<dbReference type="Gene3D" id="3.20.20.80">
    <property type="entry name" value="Glycosidases"/>
    <property type="match status" value="1"/>
</dbReference>
<comment type="subunit">
    <text evidence="9">Monomer.</text>
</comment>
<gene>
    <name evidence="9 13" type="primary">glgB</name>
    <name evidence="13" type="ORF">F4Y42_15680</name>
</gene>
<dbReference type="HAMAP" id="MF_00685">
    <property type="entry name" value="GlgB"/>
    <property type="match status" value="1"/>
</dbReference>
<comment type="pathway">
    <text evidence="2 9">Glycan biosynthesis; glycogen biosynthesis.</text>
</comment>
<dbReference type="GO" id="GO:0043169">
    <property type="term" value="F:cation binding"/>
    <property type="evidence" value="ECO:0007669"/>
    <property type="project" value="InterPro"/>
</dbReference>
<protein>
    <recommendedName>
        <fullName evidence="9">1,4-alpha-glucan branching enzyme GlgB</fullName>
        <ecNumber evidence="9">2.4.1.18</ecNumber>
    </recommendedName>
    <alternativeName>
        <fullName evidence="9">1,4-alpha-D-glucan:1,4-alpha-D-glucan 6-glucosyl-transferase</fullName>
    </alternativeName>
    <alternativeName>
        <fullName evidence="9">Alpha-(1-&gt;4)-glucan branching enzyme</fullName>
    </alternativeName>
    <alternativeName>
        <fullName evidence="9">Glycogen branching enzyme</fullName>
        <shortName evidence="9">BE</shortName>
    </alternativeName>
</protein>
<dbReference type="Gene3D" id="2.60.40.10">
    <property type="entry name" value="Immunoglobulins"/>
    <property type="match status" value="1"/>
</dbReference>
<dbReference type="SMART" id="SM00642">
    <property type="entry name" value="Aamy"/>
    <property type="match status" value="1"/>
</dbReference>
<dbReference type="InterPro" id="IPR013783">
    <property type="entry name" value="Ig-like_fold"/>
</dbReference>
<dbReference type="GO" id="GO:0005829">
    <property type="term" value="C:cytosol"/>
    <property type="evidence" value="ECO:0007669"/>
    <property type="project" value="TreeGrafter"/>
</dbReference>